<keyword evidence="3 6" id="KW-0285">Flavoprotein</keyword>
<evidence type="ECO:0000313" key="8">
    <source>
        <dbReference type="EMBL" id="MBI4921726.1"/>
    </source>
</evidence>
<dbReference type="InterPro" id="IPR036188">
    <property type="entry name" value="FAD/NAD-bd_sf"/>
</dbReference>
<accession>A0A933NY59</accession>
<feature type="binding site" evidence="5">
    <location>
        <begin position="90"/>
        <end position="93"/>
    </location>
    <ligand>
        <name>FAD</name>
        <dbReference type="ChEBI" id="CHEBI:57692"/>
    </ligand>
</feature>
<dbReference type="GO" id="GO:0050660">
    <property type="term" value="F:flavin adenine dinucleotide binding"/>
    <property type="evidence" value="ECO:0007669"/>
    <property type="project" value="InterPro"/>
</dbReference>
<feature type="binding site" evidence="5">
    <location>
        <position position="223"/>
    </location>
    <ligand>
        <name>FAD</name>
        <dbReference type="ChEBI" id="CHEBI:57692"/>
    </ligand>
</feature>
<evidence type="ECO:0000256" key="4">
    <source>
        <dbReference type="ARBA" id="ARBA00022827"/>
    </source>
</evidence>
<evidence type="ECO:0000256" key="3">
    <source>
        <dbReference type="ARBA" id="ARBA00022630"/>
    </source>
</evidence>
<name>A0A933NY59_9HYPH</name>
<reference evidence="8" key="1">
    <citation type="submission" date="2020-07" db="EMBL/GenBank/DDBJ databases">
        <title>Huge and variable diversity of episymbiotic CPR bacteria and DPANN archaea in groundwater ecosystems.</title>
        <authorList>
            <person name="He C.Y."/>
            <person name="Keren R."/>
            <person name="Whittaker M."/>
            <person name="Farag I.F."/>
            <person name="Doudna J."/>
            <person name="Cate J.H.D."/>
            <person name="Banfield J.F."/>
        </authorList>
    </citation>
    <scope>NUCLEOTIDE SEQUENCE</scope>
    <source>
        <strain evidence="8">NC_groundwater_1586_Pr3_B-0.1um_66_15</strain>
    </source>
</reference>
<evidence type="ECO:0000256" key="5">
    <source>
        <dbReference type="PIRSR" id="PIRSR000137-2"/>
    </source>
</evidence>
<dbReference type="InterPro" id="IPR007867">
    <property type="entry name" value="GMC_OxRtase_C"/>
</dbReference>
<dbReference type="Pfam" id="PF00732">
    <property type="entry name" value="GMC_oxred_N"/>
    <property type="match status" value="1"/>
</dbReference>
<evidence type="ECO:0000256" key="6">
    <source>
        <dbReference type="RuleBase" id="RU003968"/>
    </source>
</evidence>
<proteinExistence type="inferred from homology"/>
<protein>
    <submittedName>
        <fullName evidence="8">GMC family oxidoreductase N-terminal domain-containing protein</fullName>
    </submittedName>
</protein>
<dbReference type="SUPFAM" id="SSF54373">
    <property type="entry name" value="FAD-linked reductases, C-terminal domain"/>
    <property type="match status" value="1"/>
</dbReference>
<dbReference type="AlphaFoldDB" id="A0A933NY59"/>
<dbReference type="PROSITE" id="PS00623">
    <property type="entry name" value="GMC_OXRED_1"/>
    <property type="match status" value="1"/>
</dbReference>
<gene>
    <name evidence="8" type="ORF">HY834_08250</name>
</gene>
<evidence type="ECO:0000256" key="2">
    <source>
        <dbReference type="ARBA" id="ARBA00010790"/>
    </source>
</evidence>
<comment type="cofactor">
    <cofactor evidence="1 5">
        <name>FAD</name>
        <dbReference type="ChEBI" id="CHEBI:57692"/>
    </cofactor>
</comment>
<comment type="similarity">
    <text evidence="2 6">Belongs to the GMC oxidoreductase family.</text>
</comment>
<dbReference type="Proteomes" id="UP000782610">
    <property type="component" value="Unassembled WGS sequence"/>
</dbReference>
<dbReference type="SUPFAM" id="SSF51905">
    <property type="entry name" value="FAD/NAD(P)-binding domain"/>
    <property type="match status" value="1"/>
</dbReference>
<dbReference type="EMBL" id="JACRAF010000023">
    <property type="protein sequence ID" value="MBI4921726.1"/>
    <property type="molecule type" value="Genomic_DNA"/>
</dbReference>
<dbReference type="PIRSF" id="PIRSF000137">
    <property type="entry name" value="Alcohol_oxidase"/>
    <property type="match status" value="1"/>
</dbReference>
<dbReference type="InterPro" id="IPR000172">
    <property type="entry name" value="GMC_OxRdtase_N"/>
</dbReference>
<dbReference type="InterPro" id="IPR012132">
    <property type="entry name" value="GMC_OxRdtase"/>
</dbReference>
<evidence type="ECO:0000259" key="7">
    <source>
        <dbReference type="PROSITE" id="PS00623"/>
    </source>
</evidence>
<comment type="caution">
    <text evidence="8">The sequence shown here is derived from an EMBL/GenBank/DDBJ whole genome shotgun (WGS) entry which is preliminary data.</text>
</comment>
<sequence>MAYDFVIAGGGSAASVAAMRLVREFGFRVLILERGPATTSRLMAMPAGYMKYLARDDFLEMHHTVPQPQLGGRGPIVPVAKALGGGSAVNAMVYMRGQREDYDGWAAGLGNAGQWGYADLLPHFTGIEQNAVFNDRYHGISGNLRVANPGYISGTTEDFLRAAQGLGHAYNPDFNGARQSGVGIMQHTYGQWGRYRERSDAKKAFLDPLAGDSRLTIVTGARVDRVLIDGQRAVGVVYTQGGEQKTALAEREVLVASGTYNTAKLLMLSGIGPADQLRQHGVAVVADLPVGQNLQDHHEVPVIATTKGKSGYFGEDRGWPLLRNGLQYLLFNSGPVTTTGIEACLFYDPDGGERPTIQLYCAPIVYLDRDVSSAKPTWGVTFTSCLLRPKARGSVTLRSADPAAQPVVDCNFFGDPDDLRLTIASVRHARKLLETEPFKSKIAGELLPGPAIDDEAGLTKFAGQTVKTNYHPVGTARMGADADPTSVVDGDLRVKGIAGLRVIDCSIMPAIVSGNTNAPAMAIGSKAAAMIAMAHGMPVGSPIS</sequence>
<dbReference type="GO" id="GO:0016614">
    <property type="term" value="F:oxidoreductase activity, acting on CH-OH group of donors"/>
    <property type="evidence" value="ECO:0007669"/>
    <property type="project" value="InterPro"/>
</dbReference>
<feature type="domain" description="Glucose-methanol-choline oxidoreductase N-terminal" evidence="7">
    <location>
        <begin position="80"/>
        <end position="103"/>
    </location>
</feature>
<evidence type="ECO:0000256" key="1">
    <source>
        <dbReference type="ARBA" id="ARBA00001974"/>
    </source>
</evidence>
<dbReference type="PANTHER" id="PTHR11552">
    <property type="entry name" value="GLUCOSE-METHANOL-CHOLINE GMC OXIDOREDUCTASE"/>
    <property type="match status" value="1"/>
</dbReference>
<organism evidence="8 9">
    <name type="scientific">Devosia nanyangense</name>
    <dbReference type="NCBI Taxonomy" id="1228055"/>
    <lineage>
        <taxon>Bacteria</taxon>
        <taxon>Pseudomonadati</taxon>
        <taxon>Pseudomonadota</taxon>
        <taxon>Alphaproteobacteria</taxon>
        <taxon>Hyphomicrobiales</taxon>
        <taxon>Devosiaceae</taxon>
        <taxon>Devosia</taxon>
    </lineage>
</organism>
<keyword evidence="4 5" id="KW-0274">FAD</keyword>
<dbReference type="Gene3D" id="3.50.50.60">
    <property type="entry name" value="FAD/NAD(P)-binding domain"/>
    <property type="match status" value="1"/>
</dbReference>
<dbReference type="Gene3D" id="3.30.410.40">
    <property type="match status" value="1"/>
</dbReference>
<dbReference type="PANTHER" id="PTHR11552:SF147">
    <property type="entry name" value="CHOLINE DEHYDROGENASE, MITOCHONDRIAL"/>
    <property type="match status" value="1"/>
</dbReference>
<dbReference type="Pfam" id="PF05199">
    <property type="entry name" value="GMC_oxred_C"/>
    <property type="match status" value="1"/>
</dbReference>
<evidence type="ECO:0000313" key="9">
    <source>
        <dbReference type="Proteomes" id="UP000782610"/>
    </source>
</evidence>